<proteinExistence type="inferred from homology"/>
<evidence type="ECO:0000256" key="3">
    <source>
        <dbReference type="ARBA" id="ARBA00022448"/>
    </source>
</evidence>
<organism evidence="12 13">
    <name type="scientific">Camelliibacillus cellulosilyticus</name>
    <dbReference type="NCBI Taxonomy" id="2174486"/>
    <lineage>
        <taxon>Bacteria</taxon>
        <taxon>Bacillati</taxon>
        <taxon>Bacillota</taxon>
        <taxon>Bacilli</taxon>
        <taxon>Bacillales</taxon>
        <taxon>Sporolactobacillaceae</taxon>
        <taxon>Camelliibacillus</taxon>
    </lineage>
</organism>
<feature type="transmembrane region" description="Helical" evidence="9">
    <location>
        <begin position="200"/>
        <end position="218"/>
    </location>
</feature>
<dbReference type="SUPFAM" id="SSF161098">
    <property type="entry name" value="MetI-like"/>
    <property type="match status" value="1"/>
</dbReference>
<evidence type="ECO:0000256" key="1">
    <source>
        <dbReference type="ARBA" id="ARBA00004651"/>
    </source>
</evidence>
<dbReference type="CDD" id="cd06261">
    <property type="entry name" value="TM_PBP2"/>
    <property type="match status" value="1"/>
</dbReference>
<dbReference type="PANTHER" id="PTHR30183:SF3">
    <property type="entry name" value="MOLYBDENUM TRANSPORT SYSTEM PERMEASE PROTEIN MODB"/>
    <property type="match status" value="1"/>
</dbReference>
<dbReference type="Proteomes" id="UP001596022">
    <property type="component" value="Unassembled WGS sequence"/>
</dbReference>
<dbReference type="PROSITE" id="PS50928">
    <property type="entry name" value="ABC_TM1"/>
    <property type="match status" value="1"/>
</dbReference>
<protein>
    <recommendedName>
        <fullName evidence="10">Molybdenum transport system permease</fullName>
    </recommendedName>
</protein>
<evidence type="ECO:0000256" key="7">
    <source>
        <dbReference type="ARBA" id="ARBA00022989"/>
    </source>
</evidence>
<name>A0ABV9GM53_9BACL</name>
<evidence type="ECO:0000256" key="8">
    <source>
        <dbReference type="ARBA" id="ARBA00023136"/>
    </source>
</evidence>
<dbReference type="EMBL" id="JBHSFW010000001">
    <property type="protein sequence ID" value="MFC4618381.1"/>
    <property type="molecule type" value="Genomic_DNA"/>
</dbReference>
<evidence type="ECO:0000256" key="9">
    <source>
        <dbReference type="RuleBase" id="RU363032"/>
    </source>
</evidence>
<evidence type="ECO:0000259" key="11">
    <source>
        <dbReference type="PROSITE" id="PS50928"/>
    </source>
</evidence>
<comment type="function">
    <text evidence="10">Part of the binding-protein-dependent transport system for molybdenum; probably responsible for the translocation of the substrate across the membrane.</text>
</comment>
<dbReference type="Gene3D" id="1.10.3720.10">
    <property type="entry name" value="MetI-like"/>
    <property type="match status" value="1"/>
</dbReference>
<comment type="subcellular location">
    <subcellularLocation>
        <location evidence="1 9">Cell membrane</location>
        <topology evidence="1 9">Multi-pass membrane protein</topology>
    </subcellularLocation>
</comment>
<dbReference type="InterPro" id="IPR000515">
    <property type="entry name" value="MetI-like"/>
</dbReference>
<feature type="domain" description="ABC transmembrane type-1" evidence="11">
    <location>
        <begin position="14"/>
        <end position="222"/>
    </location>
</feature>
<dbReference type="RefSeq" id="WP_376845373.1">
    <property type="nucleotide sequence ID" value="NZ_JBHSFW010000001.1"/>
</dbReference>
<feature type="transmembrane region" description="Helical" evidence="9">
    <location>
        <begin position="140"/>
        <end position="161"/>
    </location>
</feature>
<keyword evidence="8 9" id="KW-0472">Membrane</keyword>
<evidence type="ECO:0000256" key="5">
    <source>
        <dbReference type="ARBA" id="ARBA00022505"/>
    </source>
</evidence>
<comment type="similarity">
    <text evidence="2 10">Belongs to the binding-protein-dependent transport system permease family. CysTW subfamily.</text>
</comment>
<dbReference type="InterPro" id="IPR035906">
    <property type="entry name" value="MetI-like_sf"/>
</dbReference>
<gene>
    <name evidence="12" type="primary">modB</name>
    <name evidence="12" type="ORF">ACFO4N_06505</name>
</gene>
<keyword evidence="13" id="KW-1185">Reference proteome</keyword>
<keyword evidence="7 9" id="KW-1133">Transmembrane helix</keyword>
<accession>A0ABV9GM53</accession>
<comment type="caution">
    <text evidence="12">The sequence shown here is derived from an EMBL/GenBank/DDBJ whole genome shotgun (WGS) entry which is preliminary data.</text>
</comment>
<evidence type="ECO:0000313" key="13">
    <source>
        <dbReference type="Proteomes" id="UP001596022"/>
    </source>
</evidence>
<keyword evidence="6 9" id="KW-0812">Transmembrane</keyword>
<keyword evidence="4 10" id="KW-1003">Cell membrane</keyword>
<dbReference type="NCBIfam" id="NF038017">
    <property type="entry name" value="ABC_perm1"/>
    <property type="match status" value="1"/>
</dbReference>
<reference evidence="13" key="1">
    <citation type="journal article" date="2019" name="Int. J. Syst. Evol. Microbiol.">
        <title>The Global Catalogue of Microorganisms (GCM) 10K type strain sequencing project: providing services to taxonomists for standard genome sequencing and annotation.</title>
        <authorList>
            <consortium name="The Broad Institute Genomics Platform"/>
            <consortium name="The Broad Institute Genome Sequencing Center for Infectious Disease"/>
            <person name="Wu L."/>
            <person name="Ma J."/>
        </authorList>
    </citation>
    <scope>NUCLEOTIDE SEQUENCE [LARGE SCALE GENOMIC DNA]</scope>
    <source>
        <strain evidence="13">CGMCC 1.16306</strain>
    </source>
</reference>
<dbReference type="NCBIfam" id="TIGR02141">
    <property type="entry name" value="modB_ABC"/>
    <property type="match status" value="1"/>
</dbReference>
<dbReference type="Pfam" id="PF00528">
    <property type="entry name" value="BPD_transp_1"/>
    <property type="match status" value="1"/>
</dbReference>
<dbReference type="InterPro" id="IPR011867">
    <property type="entry name" value="ModB_ABC"/>
</dbReference>
<evidence type="ECO:0000256" key="6">
    <source>
        <dbReference type="ARBA" id="ARBA00022692"/>
    </source>
</evidence>
<evidence type="ECO:0000256" key="10">
    <source>
        <dbReference type="RuleBase" id="RU365097"/>
    </source>
</evidence>
<evidence type="ECO:0000256" key="2">
    <source>
        <dbReference type="ARBA" id="ARBA00007069"/>
    </source>
</evidence>
<keyword evidence="3 9" id="KW-0813">Transport</keyword>
<dbReference type="InterPro" id="IPR049783">
    <property type="entry name" value="ABC_perm_TupB-like"/>
</dbReference>
<sequence length="228" mass="24863">MFPLFLSISFLNPLFRSLYVALIAAFIALIVGAILGHLMANHRFRGRLVIETLLLMPLVLPPSVVGFGLLLLLGNHGPIGRAVTALFHEPIIFTVWAAMIASTVVAFPLIYLTVKNGFEAVDPDVREAAAIDGANRWHRFFLIDLPLARSSLVTGGLLGFARSMGEFGATLMVAGNIPGKTQTMPTAIYLAVETNRLDLAWGWVISTLILSFILLLTVQSLKRRANIQ</sequence>
<evidence type="ECO:0000313" key="12">
    <source>
        <dbReference type="EMBL" id="MFC4618381.1"/>
    </source>
</evidence>
<dbReference type="PANTHER" id="PTHR30183">
    <property type="entry name" value="MOLYBDENUM TRANSPORT SYSTEM PERMEASE PROTEIN MODB"/>
    <property type="match status" value="1"/>
</dbReference>
<keyword evidence="5 10" id="KW-0500">Molybdenum</keyword>
<feature type="transmembrane region" description="Helical" evidence="9">
    <location>
        <begin position="20"/>
        <end position="40"/>
    </location>
</feature>
<feature type="transmembrane region" description="Helical" evidence="9">
    <location>
        <begin position="93"/>
        <end position="114"/>
    </location>
</feature>
<feature type="transmembrane region" description="Helical" evidence="9">
    <location>
        <begin position="52"/>
        <end position="73"/>
    </location>
</feature>
<evidence type="ECO:0000256" key="4">
    <source>
        <dbReference type="ARBA" id="ARBA00022475"/>
    </source>
</evidence>